<comment type="caution">
    <text evidence="5">The sequence shown here is derived from an EMBL/GenBank/DDBJ whole genome shotgun (WGS) entry which is preliminary data.</text>
</comment>
<dbReference type="Gene3D" id="3.40.50.2000">
    <property type="entry name" value="Glycogen Phosphorylase B"/>
    <property type="match status" value="2"/>
</dbReference>
<organism evidence="5 6">
    <name type="scientific">Candidatus Arcanibacter lacustris</name>
    <dbReference type="NCBI Taxonomy" id="1607817"/>
    <lineage>
        <taxon>Bacteria</taxon>
        <taxon>Pseudomonadati</taxon>
        <taxon>Pseudomonadota</taxon>
        <taxon>Alphaproteobacteria</taxon>
        <taxon>Rickettsiales</taxon>
        <taxon>Candidatus Arcanibacter</taxon>
    </lineage>
</organism>
<proteinExistence type="predicted"/>
<protein>
    <submittedName>
        <fullName evidence="5">Putative glycosyltransferase EpsF</fullName>
        <ecNumber evidence="5">2.4.-.-</ecNumber>
    </submittedName>
</protein>
<accession>A0A0F5MQ18</accession>
<dbReference type="InterPro" id="IPR028098">
    <property type="entry name" value="Glyco_trans_4-like_N"/>
</dbReference>
<dbReference type="EC" id="2.4.-.-" evidence="5"/>
<sequence length="358" mass="39682">MRVINAMFGRKRGVIEQTFLNYCNALSDLGCELVVLTYQDAPTHEEMPQNAILKTITNFGQWDPVASWKLKKIIRELEPDIIIAHGNRASTLLSKSITDVPVVSVCYNYNAKALADYENVIAVTEDVRKTMIKKGLDENIIHTVPNLVNISSTIQKKKLFAGEVPVIGTIGKFISKRGLKFFLRSLAILKNRGIAFKAILAGDGPERESLIEMAASLNISSMVEFPADIQDRDQFFSSIDIFCLPSLQEPFGVVVLEAFTHAVAVVTTDTEGPIEIVKPYIDSIVVDAGEDYPLADAFEKLIRNPQFAERIAEAGYNKVSDSYNVTTIANKLHATLGHIINEHKVMKEATKKEQVVLA</sequence>
<dbReference type="EMBL" id="JYHA01000010">
    <property type="protein sequence ID" value="KKB96870.1"/>
    <property type="molecule type" value="Genomic_DNA"/>
</dbReference>
<dbReference type="Proteomes" id="UP000033358">
    <property type="component" value="Unassembled WGS sequence"/>
</dbReference>
<dbReference type="InterPro" id="IPR001296">
    <property type="entry name" value="Glyco_trans_1"/>
</dbReference>
<feature type="domain" description="Glycosyl transferase family 1" evidence="3">
    <location>
        <begin position="153"/>
        <end position="317"/>
    </location>
</feature>
<dbReference type="PANTHER" id="PTHR12526:SF510">
    <property type="entry name" value="D-INOSITOL 3-PHOSPHATE GLYCOSYLTRANSFERASE"/>
    <property type="match status" value="1"/>
</dbReference>
<feature type="domain" description="Glycosyltransferase subfamily 4-like N-terminal" evidence="4">
    <location>
        <begin position="16"/>
        <end position="151"/>
    </location>
</feature>
<dbReference type="Pfam" id="PF00534">
    <property type="entry name" value="Glycos_transf_1"/>
    <property type="match status" value="1"/>
</dbReference>
<dbReference type="CDD" id="cd03801">
    <property type="entry name" value="GT4_PimA-like"/>
    <property type="match status" value="1"/>
</dbReference>
<gene>
    <name evidence="5" type="primary">epsF</name>
    <name evidence="5" type="ORF">SZ25_00039</name>
</gene>
<evidence type="ECO:0000313" key="5">
    <source>
        <dbReference type="EMBL" id="KKB96870.1"/>
    </source>
</evidence>
<dbReference type="Pfam" id="PF13439">
    <property type="entry name" value="Glyco_transf_4"/>
    <property type="match status" value="1"/>
</dbReference>
<reference evidence="5 6" key="1">
    <citation type="submission" date="2015-02" db="EMBL/GenBank/DDBJ databases">
        <title>Single cell genomics of a rare environmental alphaproteobacterium provides unique insights into Rickettsiaceae evolution.</title>
        <authorList>
            <person name="Martijn J."/>
            <person name="Schulz F."/>
            <person name="Zaremba-Niedzwiedzka K."/>
            <person name="Viklund J."/>
            <person name="Stepanauskas R."/>
            <person name="Andersson S.G.E."/>
            <person name="Horn M."/>
            <person name="Guy L."/>
            <person name="Ettema T.J.G."/>
        </authorList>
    </citation>
    <scope>NUCLEOTIDE SEQUENCE [LARGE SCALE GENOMIC DNA]</scope>
    <source>
        <strain evidence="5 6">SCGC AAA041-L04</strain>
    </source>
</reference>
<evidence type="ECO:0000259" key="3">
    <source>
        <dbReference type="Pfam" id="PF00534"/>
    </source>
</evidence>
<dbReference type="AlphaFoldDB" id="A0A0F5MQ18"/>
<evidence type="ECO:0000256" key="2">
    <source>
        <dbReference type="ARBA" id="ARBA00022679"/>
    </source>
</evidence>
<evidence type="ECO:0000313" key="6">
    <source>
        <dbReference type="Proteomes" id="UP000033358"/>
    </source>
</evidence>
<name>A0A0F5MQ18_9RICK</name>
<keyword evidence="1 5" id="KW-0328">Glycosyltransferase</keyword>
<keyword evidence="6" id="KW-1185">Reference proteome</keyword>
<dbReference type="PANTHER" id="PTHR12526">
    <property type="entry name" value="GLYCOSYLTRANSFERASE"/>
    <property type="match status" value="1"/>
</dbReference>
<keyword evidence="2 5" id="KW-0808">Transferase</keyword>
<dbReference type="SUPFAM" id="SSF53756">
    <property type="entry name" value="UDP-Glycosyltransferase/glycogen phosphorylase"/>
    <property type="match status" value="1"/>
</dbReference>
<dbReference type="GO" id="GO:0016757">
    <property type="term" value="F:glycosyltransferase activity"/>
    <property type="evidence" value="ECO:0007669"/>
    <property type="project" value="UniProtKB-KW"/>
</dbReference>
<evidence type="ECO:0000256" key="1">
    <source>
        <dbReference type="ARBA" id="ARBA00022676"/>
    </source>
</evidence>
<evidence type="ECO:0000259" key="4">
    <source>
        <dbReference type="Pfam" id="PF13439"/>
    </source>
</evidence>